<reference evidence="1 2" key="1">
    <citation type="submission" date="2019-04" db="EMBL/GenBank/DDBJ databases">
        <title>Phreatobacter aquaticus sp. nov.</title>
        <authorList>
            <person name="Choi A."/>
        </authorList>
    </citation>
    <scope>NUCLEOTIDE SEQUENCE [LARGE SCALE GENOMIC DNA]</scope>
    <source>
        <strain evidence="1 2">KCTC 52518</strain>
    </source>
</reference>
<dbReference type="SUPFAM" id="SSF51621">
    <property type="entry name" value="Phosphoenolpyruvate/pyruvate domain"/>
    <property type="match status" value="1"/>
</dbReference>
<sequence length="276" mass="28447">MPSQSEKAARFAAMHETGCFVLPNAWDFASAAITIDEGYEVIATTSAGVAFAQGFPDGESIGRERMIGLAGRLAARFDVPVTADLEAGYGATAEDVAVTVRDAIAAGLVGCNIEDGVPGTTALFNRGLSAARIAAGVAAARAAGLPDFCLNARIDSYIRKFGTPEQCFDEAVARARLYLAAGARSVFVPAVLDKPTIAALTQAIGGPVNVMAIGGGVTPSYAELAELGVRRVSLGGSWMSATYGAALDALRAVKKTGSFDYPAGLSHGQFMRMMTA</sequence>
<gene>
    <name evidence="1" type="ORF">E8M01_34715</name>
</gene>
<organism evidence="1 2">
    <name type="scientific">Phreatobacter stygius</name>
    <dbReference type="NCBI Taxonomy" id="1940610"/>
    <lineage>
        <taxon>Bacteria</taxon>
        <taxon>Pseudomonadati</taxon>
        <taxon>Pseudomonadota</taxon>
        <taxon>Alphaproteobacteria</taxon>
        <taxon>Hyphomicrobiales</taxon>
        <taxon>Phreatobacteraceae</taxon>
        <taxon>Phreatobacter</taxon>
    </lineage>
</organism>
<dbReference type="AlphaFoldDB" id="A0A4D7BEG3"/>
<dbReference type="OrthoDB" id="9785398at2"/>
<proteinExistence type="predicted"/>
<dbReference type="PANTHER" id="PTHR42905">
    <property type="entry name" value="PHOSPHOENOLPYRUVATE CARBOXYLASE"/>
    <property type="match status" value="1"/>
</dbReference>
<name>A0A4D7BEG3_9HYPH</name>
<dbReference type="Proteomes" id="UP000298781">
    <property type="component" value="Chromosome"/>
</dbReference>
<dbReference type="InterPro" id="IPR040442">
    <property type="entry name" value="Pyrv_kinase-like_dom_sf"/>
</dbReference>
<dbReference type="RefSeq" id="WP_136964348.1">
    <property type="nucleotide sequence ID" value="NZ_CP039690.1"/>
</dbReference>
<dbReference type="InterPro" id="IPR039556">
    <property type="entry name" value="ICL/PEPM"/>
</dbReference>
<dbReference type="PANTHER" id="PTHR42905:SF16">
    <property type="entry name" value="CARBOXYPHOSPHONOENOLPYRUVATE PHOSPHONOMUTASE-LIKE PROTEIN (AFU_ORTHOLOGUE AFUA_5G07230)"/>
    <property type="match status" value="1"/>
</dbReference>
<dbReference type="EMBL" id="CP039690">
    <property type="protein sequence ID" value="QCI68935.1"/>
    <property type="molecule type" value="Genomic_DNA"/>
</dbReference>
<evidence type="ECO:0000313" key="2">
    <source>
        <dbReference type="Proteomes" id="UP000298781"/>
    </source>
</evidence>
<evidence type="ECO:0000313" key="1">
    <source>
        <dbReference type="EMBL" id="QCI68935.1"/>
    </source>
</evidence>
<dbReference type="InterPro" id="IPR015813">
    <property type="entry name" value="Pyrv/PenolPyrv_kinase-like_dom"/>
</dbReference>
<dbReference type="GO" id="GO:0016829">
    <property type="term" value="F:lyase activity"/>
    <property type="evidence" value="ECO:0007669"/>
    <property type="project" value="UniProtKB-KW"/>
</dbReference>
<accession>A0A4D7BEG3</accession>
<dbReference type="KEGG" id="pstg:E8M01_34715"/>
<dbReference type="CDD" id="cd00377">
    <property type="entry name" value="ICL_PEPM"/>
    <property type="match status" value="1"/>
</dbReference>
<keyword evidence="1" id="KW-0456">Lyase</keyword>
<dbReference type="Gene3D" id="3.20.20.60">
    <property type="entry name" value="Phosphoenolpyruvate-binding domains"/>
    <property type="match status" value="1"/>
</dbReference>
<keyword evidence="2" id="KW-1185">Reference proteome</keyword>
<dbReference type="Pfam" id="PF13714">
    <property type="entry name" value="PEP_mutase"/>
    <property type="match status" value="1"/>
</dbReference>
<protein>
    <submittedName>
        <fullName evidence="1">Isocitrate lyase/phosphoenolpyruvate mutase family protein</fullName>
    </submittedName>
</protein>
<keyword evidence="1" id="KW-0670">Pyruvate</keyword>